<dbReference type="GO" id="GO:0005975">
    <property type="term" value="P:carbohydrate metabolic process"/>
    <property type="evidence" value="ECO:0007669"/>
    <property type="project" value="InterPro"/>
</dbReference>
<evidence type="ECO:0000256" key="1">
    <source>
        <dbReference type="SAM" id="MobiDB-lite"/>
    </source>
</evidence>
<proteinExistence type="predicted"/>
<keyword evidence="3" id="KW-1185">Reference proteome</keyword>
<evidence type="ECO:0000313" key="2">
    <source>
        <dbReference type="EMBL" id="KXZ55552.1"/>
    </source>
</evidence>
<evidence type="ECO:0000313" key="3">
    <source>
        <dbReference type="Proteomes" id="UP000075714"/>
    </source>
</evidence>
<protein>
    <submittedName>
        <fullName evidence="2">Uncharacterized protein</fullName>
    </submittedName>
</protein>
<dbReference type="EMBL" id="LSYV01000003">
    <property type="protein sequence ID" value="KXZ55552.1"/>
    <property type="molecule type" value="Genomic_DNA"/>
</dbReference>
<name>A0A150H0P2_GONPE</name>
<dbReference type="InterPro" id="IPR044218">
    <property type="entry name" value="SWEETIE"/>
</dbReference>
<accession>A0A150H0P2</accession>
<dbReference type="AlphaFoldDB" id="A0A150H0P2"/>
<reference evidence="3" key="1">
    <citation type="journal article" date="2016" name="Nat. Commun.">
        <title>The Gonium pectorale genome demonstrates co-option of cell cycle regulation during the evolution of multicellularity.</title>
        <authorList>
            <person name="Hanschen E.R."/>
            <person name="Marriage T.N."/>
            <person name="Ferris P.J."/>
            <person name="Hamaji T."/>
            <person name="Toyoda A."/>
            <person name="Fujiyama A."/>
            <person name="Neme R."/>
            <person name="Noguchi H."/>
            <person name="Minakuchi Y."/>
            <person name="Suzuki M."/>
            <person name="Kawai-Toyooka H."/>
            <person name="Smith D.R."/>
            <person name="Sparks H."/>
            <person name="Anderson J."/>
            <person name="Bakaric R."/>
            <person name="Luria V."/>
            <person name="Karger A."/>
            <person name="Kirschner M.W."/>
            <person name="Durand P.M."/>
            <person name="Michod R.E."/>
            <person name="Nozaki H."/>
            <person name="Olson B.J."/>
        </authorList>
    </citation>
    <scope>NUCLEOTIDE SEQUENCE [LARGE SCALE GENOMIC DNA]</scope>
    <source>
        <strain evidence="3">NIES-2863</strain>
    </source>
</reference>
<feature type="compositionally biased region" description="Polar residues" evidence="1">
    <location>
        <begin position="1"/>
        <end position="12"/>
    </location>
</feature>
<dbReference type="Proteomes" id="UP000075714">
    <property type="component" value="Unassembled WGS sequence"/>
</dbReference>
<sequence length="299" mass="30241">MWMTQPKTQCSSGGIRRSLQGHGPRTKLLLQRAPWPSLAGHVGPLLELPLRLIMTSQPGATVVTAAQKFMDKAMAALVSRTESSPPSAPLSAAAAVLDVVRSFATEAANDDPSSGRGRWARLLIGTVAPLMVERASALLTAARQPLAGEEQSLVAECLKLLVLAATFAGPHGGQAQDGVMQVLVPLLVEVTAPAAGAAVATPALRDMGFKLITSLPASASGNAFKAHLAAQPAGVKLRLQGALREAAAAAVSSAPAAASVAGAGPQLSGAAAPSGTAAGSSRRPTIQLKTTFALPVPSK</sequence>
<gene>
    <name evidence="2" type="ORF">GPECTOR_2g1101</name>
</gene>
<dbReference type="OrthoDB" id="512736at2759"/>
<organism evidence="2 3">
    <name type="scientific">Gonium pectorale</name>
    <name type="common">Green alga</name>
    <dbReference type="NCBI Taxonomy" id="33097"/>
    <lineage>
        <taxon>Eukaryota</taxon>
        <taxon>Viridiplantae</taxon>
        <taxon>Chlorophyta</taxon>
        <taxon>core chlorophytes</taxon>
        <taxon>Chlorophyceae</taxon>
        <taxon>CS clade</taxon>
        <taxon>Chlamydomonadales</taxon>
        <taxon>Volvocaceae</taxon>
        <taxon>Gonium</taxon>
    </lineage>
</organism>
<dbReference type="PANTHER" id="PTHR46975:SF2">
    <property type="entry name" value="PROTEIN SWEETIE"/>
    <property type="match status" value="1"/>
</dbReference>
<dbReference type="PANTHER" id="PTHR46975">
    <property type="entry name" value="PROTEIN SWEETIE"/>
    <property type="match status" value="1"/>
</dbReference>
<dbReference type="STRING" id="33097.A0A150H0P2"/>
<feature type="compositionally biased region" description="Low complexity" evidence="1">
    <location>
        <begin position="263"/>
        <end position="281"/>
    </location>
</feature>
<comment type="caution">
    <text evidence="2">The sequence shown here is derived from an EMBL/GenBank/DDBJ whole genome shotgun (WGS) entry which is preliminary data.</text>
</comment>
<feature type="region of interest" description="Disordered" evidence="1">
    <location>
        <begin position="263"/>
        <end position="299"/>
    </location>
</feature>
<feature type="region of interest" description="Disordered" evidence="1">
    <location>
        <begin position="1"/>
        <end position="21"/>
    </location>
</feature>